<reference evidence="2" key="2">
    <citation type="submission" date="2023-06" db="EMBL/GenBank/DDBJ databases">
        <authorList>
            <person name="Swenson N.G."/>
            <person name="Wegrzyn J.L."/>
            <person name="Mcevoy S.L."/>
        </authorList>
    </citation>
    <scope>NUCLEOTIDE SEQUENCE</scope>
    <source>
        <strain evidence="2">NS2018</strain>
        <tissue evidence="2">Leaf</tissue>
    </source>
</reference>
<name>A0AA39VS56_ACESA</name>
<reference evidence="2" key="1">
    <citation type="journal article" date="2022" name="Plant J.">
        <title>Strategies of tolerance reflected in two North American maple genomes.</title>
        <authorList>
            <person name="McEvoy S.L."/>
            <person name="Sezen U.U."/>
            <person name="Trouern-Trend A."/>
            <person name="McMahon S.M."/>
            <person name="Schaberg P.G."/>
            <person name="Yang J."/>
            <person name="Wegrzyn J.L."/>
            <person name="Swenson N.G."/>
        </authorList>
    </citation>
    <scope>NUCLEOTIDE SEQUENCE</scope>
    <source>
        <strain evidence="2">NS2018</strain>
    </source>
</reference>
<dbReference type="AlphaFoldDB" id="A0AA39VS56"/>
<comment type="caution">
    <text evidence="2">The sequence shown here is derived from an EMBL/GenBank/DDBJ whole genome shotgun (WGS) entry which is preliminary data.</text>
</comment>
<evidence type="ECO:0000256" key="1">
    <source>
        <dbReference type="SAM" id="MobiDB-lite"/>
    </source>
</evidence>
<evidence type="ECO:0008006" key="4">
    <source>
        <dbReference type="Google" id="ProtNLM"/>
    </source>
</evidence>
<evidence type="ECO:0000313" key="3">
    <source>
        <dbReference type="Proteomes" id="UP001168877"/>
    </source>
</evidence>
<sequence length="166" mass="18291">MKCIPRIPVGEHEAREKGNGKEKEKEKGKWKRKRKRKRKNRKAKGSMLDVMNEFRKKNGDYPRAAQLLELSTILKGFGLVTPVNLYNWFKYQRRLKKPKLGESSFRGATIVARAASGGGGVRAVRAASTATVVARATEAASAAVAAEEAVYCSVDNLDDLLNNDGA</sequence>
<organism evidence="2 3">
    <name type="scientific">Acer saccharum</name>
    <name type="common">Sugar maple</name>
    <dbReference type="NCBI Taxonomy" id="4024"/>
    <lineage>
        <taxon>Eukaryota</taxon>
        <taxon>Viridiplantae</taxon>
        <taxon>Streptophyta</taxon>
        <taxon>Embryophyta</taxon>
        <taxon>Tracheophyta</taxon>
        <taxon>Spermatophyta</taxon>
        <taxon>Magnoliopsida</taxon>
        <taxon>eudicotyledons</taxon>
        <taxon>Gunneridae</taxon>
        <taxon>Pentapetalae</taxon>
        <taxon>rosids</taxon>
        <taxon>malvids</taxon>
        <taxon>Sapindales</taxon>
        <taxon>Sapindaceae</taxon>
        <taxon>Hippocastanoideae</taxon>
        <taxon>Acereae</taxon>
        <taxon>Acer</taxon>
    </lineage>
</organism>
<gene>
    <name evidence="2" type="ORF">LWI29_036993</name>
</gene>
<feature type="compositionally biased region" description="Basic residues" evidence="1">
    <location>
        <begin position="28"/>
        <end position="44"/>
    </location>
</feature>
<accession>A0AA39VS56</accession>
<dbReference type="Proteomes" id="UP001168877">
    <property type="component" value="Unassembled WGS sequence"/>
</dbReference>
<dbReference type="EMBL" id="JAUESC010000382">
    <property type="protein sequence ID" value="KAK0588268.1"/>
    <property type="molecule type" value="Genomic_DNA"/>
</dbReference>
<proteinExistence type="predicted"/>
<feature type="compositionally biased region" description="Basic and acidic residues" evidence="1">
    <location>
        <begin position="9"/>
        <end position="27"/>
    </location>
</feature>
<keyword evidence="3" id="KW-1185">Reference proteome</keyword>
<evidence type="ECO:0000313" key="2">
    <source>
        <dbReference type="EMBL" id="KAK0588268.1"/>
    </source>
</evidence>
<protein>
    <recommendedName>
        <fullName evidence="4">Homeobox domain-containing protein</fullName>
    </recommendedName>
</protein>
<feature type="region of interest" description="Disordered" evidence="1">
    <location>
        <begin position="1"/>
        <end position="46"/>
    </location>
</feature>